<dbReference type="PANTHER" id="PTHR13061:SF29">
    <property type="entry name" value="GAMMA CARBONIC ANHYDRASE-LIKE 1, MITOCHONDRIAL-RELATED"/>
    <property type="match status" value="1"/>
</dbReference>
<dbReference type="InterPro" id="IPR011004">
    <property type="entry name" value="Trimer_LpxA-like_sf"/>
</dbReference>
<protein>
    <submittedName>
        <fullName evidence="1">Gamma carbonic anhydrase family protein</fullName>
    </submittedName>
</protein>
<dbReference type="PANTHER" id="PTHR13061">
    <property type="entry name" value="DYNACTIN SUBUNIT P25"/>
    <property type="match status" value="1"/>
</dbReference>
<gene>
    <name evidence="1" type="ORF">Tsumi_05350</name>
</gene>
<comment type="caution">
    <text evidence="1">The sequence shown here is derived from an EMBL/GenBank/DDBJ whole genome shotgun (WGS) entry which is preliminary data.</text>
</comment>
<dbReference type="RefSeq" id="WP_411915242.1">
    <property type="nucleotide sequence ID" value="NZ_BAAFSF010000001.1"/>
</dbReference>
<evidence type="ECO:0000313" key="1">
    <source>
        <dbReference type="EMBL" id="GAB1251431.1"/>
    </source>
</evidence>
<dbReference type="CDD" id="cd04645">
    <property type="entry name" value="LbH_gamma_CA_like"/>
    <property type="match status" value="1"/>
</dbReference>
<evidence type="ECO:0000313" key="2">
    <source>
        <dbReference type="Proteomes" id="UP001628220"/>
    </source>
</evidence>
<dbReference type="EMBL" id="BAAFSF010000001">
    <property type="protein sequence ID" value="GAB1251431.1"/>
    <property type="molecule type" value="Genomic_DNA"/>
</dbReference>
<dbReference type="InterPro" id="IPR047324">
    <property type="entry name" value="LbH_gamma_CA-like"/>
</dbReference>
<organism evidence="1 2">
    <name type="scientific">Porphyromonas miyakawae</name>
    <dbReference type="NCBI Taxonomy" id="3137470"/>
    <lineage>
        <taxon>Bacteria</taxon>
        <taxon>Pseudomonadati</taxon>
        <taxon>Bacteroidota</taxon>
        <taxon>Bacteroidia</taxon>
        <taxon>Bacteroidales</taxon>
        <taxon>Porphyromonadaceae</taxon>
        <taxon>Porphyromonas</taxon>
    </lineage>
</organism>
<dbReference type="Proteomes" id="UP001628220">
    <property type="component" value="Unassembled WGS sequence"/>
</dbReference>
<proteinExistence type="predicted"/>
<dbReference type="Gene3D" id="2.160.10.10">
    <property type="entry name" value="Hexapeptide repeat proteins"/>
    <property type="match status" value="1"/>
</dbReference>
<dbReference type="Pfam" id="PF21711">
    <property type="entry name" value="DCTN5"/>
    <property type="match status" value="1"/>
</dbReference>
<dbReference type="InterPro" id="IPR050484">
    <property type="entry name" value="Transf_Hexapept/Carb_Anhydrase"/>
</dbReference>
<reference evidence="1 2" key="1">
    <citation type="journal article" date="2025" name="Int. J. Syst. Evol. Microbiol.">
        <title>Desulfovibrio falkowii sp. nov., Porphyromonas miyakawae sp. nov., Mediterraneibacter flintii sp. nov. and Owariibacterium komagatae gen. nov., sp. nov., isolated from human faeces.</title>
        <authorList>
            <person name="Hamaguchi T."/>
            <person name="Ohara M."/>
            <person name="Hisatomi A."/>
            <person name="Sekiguchi K."/>
            <person name="Takeda J.I."/>
            <person name="Ueyama J."/>
            <person name="Ito M."/>
            <person name="Nishiwaki H."/>
            <person name="Ogi T."/>
            <person name="Hirayama M."/>
            <person name="Ohkuma M."/>
            <person name="Sakamoto M."/>
            <person name="Ohno K."/>
        </authorList>
    </citation>
    <scope>NUCLEOTIDE SEQUENCE [LARGE SCALE GENOMIC DNA]</scope>
    <source>
        <strain evidence="1 2">13CB11C</strain>
    </source>
</reference>
<keyword evidence="2" id="KW-1185">Reference proteome</keyword>
<accession>A0ABQ0E147</accession>
<sequence length="182" mass="19555">MGKIIPVRGFTPVTGTNLFLAEGACVVGDVVMGDNCSVWFNAVVRGDVNSIRIGNNVNIQDGSVLHTLYQKSTIEIGNYVSIGHNVVIHGAKIEDYALIGMGSVVMDHAVIGEGAIIAAGAVVLKDTVVPPHTLWAGCPAKMIKQVSPDQAATMNQRIAHNYSIYASWFTRPDEPQREPKEE</sequence>
<dbReference type="SUPFAM" id="SSF51161">
    <property type="entry name" value="Trimeric LpxA-like enzymes"/>
    <property type="match status" value="1"/>
</dbReference>
<name>A0ABQ0E147_9PORP</name>